<feature type="binding site" evidence="5">
    <location>
        <position position="43"/>
    </location>
    <ligand>
        <name>ATP</name>
        <dbReference type="ChEBI" id="CHEBI:30616"/>
    </ligand>
</feature>
<evidence type="ECO:0000313" key="7">
    <source>
        <dbReference type="EMBL" id="KAK7853622.1"/>
    </source>
</evidence>
<dbReference type="PANTHER" id="PTHR47976">
    <property type="entry name" value="G-TYPE LECTIN S-RECEPTOR-LIKE SERINE/THREONINE-PROTEIN KINASE SD2-5"/>
    <property type="match status" value="1"/>
</dbReference>
<dbReference type="Gene3D" id="1.10.510.10">
    <property type="entry name" value="Transferase(Phosphotransferase) domain 1"/>
    <property type="match status" value="2"/>
</dbReference>
<dbReference type="InterPro" id="IPR011009">
    <property type="entry name" value="Kinase-like_dom_sf"/>
</dbReference>
<sequence>MPTRYFYDDLQTITENFNKELGGGGFGIVFEGTLIDGTKVVVKHLNSFSQIKKSFLAEVKTIGSTHHFNLVRLIGFCAEKFHRLFVYEYMSNGSLDRWIFHKKLKMLLDWKHRKKIIIDIAQGLVDRDQSQVVTTMRGAPSYMALEWLNSVITEKVDLYSFGIVLLEILCGRRNLDRSQPEEQCIYLIYSRKILRRTNYWIWLISTVKICNCMEKKLLI</sequence>
<reference evidence="7 8" key="1">
    <citation type="journal article" date="2018" name="Sci. Data">
        <title>The draft genome sequence of cork oak.</title>
        <authorList>
            <person name="Ramos A.M."/>
            <person name="Usie A."/>
            <person name="Barbosa P."/>
            <person name="Barros P.M."/>
            <person name="Capote T."/>
            <person name="Chaves I."/>
            <person name="Simoes F."/>
            <person name="Abreu I."/>
            <person name="Carrasquinho I."/>
            <person name="Faro C."/>
            <person name="Guimaraes J.B."/>
            <person name="Mendonca D."/>
            <person name="Nobrega F."/>
            <person name="Rodrigues L."/>
            <person name="Saibo N.J.M."/>
            <person name="Varela M.C."/>
            <person name="Egas C."/>
            <person name="Matos J."/>
            <person name="Miguel C.M."/>
            <person name="Oliveira M.M."/>
            <person name="Ricardo C.P."/>
            <person name="Goncalves S."/>
        </authorList>
    </citation>
    <scope>NUCLEOTIDE SEQUENCE [LARGE SCALE GENOMIC DNA]</scope>
    <source>
        <strain evidence="8">cv. HL8</strain>
    </source>
</reference>
<dbReference type="Proteomes" id="UP000237347">
    <property type="component" value="Unassembled WGS sequence"/>
</dbReference>
<dbReference type="EMBL" id="PKMF04000063">
    <property type="protein sequence ID" value="KAK7853622.1"/>
    <property type="molecule type" value="Genomic_DNA"/>
</dbReference>
<dbReference type="GO" id="GO:0005524">
    <property type="term" value="F:ATP binding"/>
    <property type="evidence" value="ECO:0007669"/>
    <property type="project" value="UniProtKB-UniRule"/>
</dbReference>
<keyword evidence="3 5" id="KW-0547">Nucleotide-binding</keyword>
<protein>
    <submittedName>
        <fullName evidence="7">G-type lectin s-receptor-like serine/threonine-protein kinase sd2-5</fullName>
    </submittedName>
</protein>
<evidence type="ECO:0000313" key="8">
    <source>
        <dbReference type="Proteomes" id="UP000237347"/>
    </source>
</evidence>
<evidence type="ECO:0000259" key="6">
    <source>
        <dbReference type="PROSITE" id="PS50011"/>
    </source>
</evidence>
<keyword evidence="2" id="KW-0732">Signal</keyword>
<dbReference type="PROSITE" id="PS50011">
    <property type="entry name" value="PROTEIN_KINASE_DOM"/>
    <property type="match status" value="1"/>
</dbReference>
<dbReference type="InterPro" id="IPR000719">
    <property type="entry name" value="Prot_kinase_dom"/>
</dbReference>
<name>A0AAW0LPI8_QUESU</name>
<dbReference type="FunFam" id="3.30.200.20:FF:000178">
    <property type="entry name" value="serine/threonine-protein kinase PBS1-like"/>
    <property type="match status" value="1"/>
</dbReference>
<dbReference type="InterPro" id="IPR051343">
    <property type="entry name" value="G-type_lectin_kinases/EP1-like"/>
</dbReference>
<organism evidence="7 8">
    <name type="scientific">Quercus suber</name>
    <name type="common">Cork oak</name>
    <dbReference type="NCBI Taxonomy" id="58331"/>
    <lineage>
        <taxon>Eukaryota</taxon>
        <taxon>Viridiplantae</taxon>
        <taxon>Streptophyta</taxon>
        <taxon>Embryophyta</taxon>
        <taxon>Tracheophyta</taxon>
        <taxon>Spermatophyta</taxon>
        <taxon>Magnoliopsida</taxon>
        <taxon>eudicotyledons</taxon>
        <taxon>Gunneridae</taxon>
        <taxon>Pentapetalae</taxon>
        <taxon>rosids</taxon>
        <taxon>fabids</taxon>
        <taxon>Fagales</taxon>
        <taxon>Fagaceae</taxon>
        <taxon>Quercus</taxon>
    </lineage>
</organism>
<evidence type="ECO:0000256" key="3">
    <source>
        <dbReference type="ARBA" id="ARBA00022741"/>
    </source>
</evidence>
<keyword evidence="8" id="KW-1185">Reference proteome</keyword>
<evidence type="ECO:0000256" key="2">
    <source>
        <dbReference type="ARBA" id="ARBA00022729"/>
    </source>
</evidence>
<dbReference type="InterPro" id="IPR001245">
    <property type="entry name" value="Ser-Thr/Tyr_kinase_cat_dom"/>
</dbReference>
<feature type="domain" description="Protein kinase" evidence="6">
    <location>
        <begin position="15"/>
        <end position="219"/>
    </location>
</feature>
<dbReference type="SUPFAM" id="SSF56112">
    <property type="entry name" value="Protein kinase-like (PK-like)"/>
    <property type="match status" value="1"/>
</dbReference>
<evidence type="ECO:0000256" key="4">
    <source>
        <dbReference type="ARBA" id="ARBA00022840"/>
    </source>
</evidence>
<dbReference type="AlphaFoldDB" id="A0AAW0LPI8"/>
<dbReference type="PROSITE" id="PS00107">
    <property type="entry name" value="PROTEIN_KINASE_ATP"/>
    <property type="match status" value="1"/>
</dbReference>
<comment type="caution">
    <text evidence="7">The sequence shown here is derived from an EMBL/GenBank/DDBJ whole genome shotgun (WGS) entry which is preliminary data.</text>
</comment>
<dbReference type="GO" id="GO:0004672">
    <property type="term" value="F:protein kinase activity"/>
    <property type="evidence" value="ECO:0007669"/>
    <property type="project" value="InterPro"/>
</dbReference>
<evidence type="ECO:0000256" key="5">
    <source>
        <dbReference type="PROSITE-ProRule" id="PRU10141"/>
    </source>
</evidence>
<accession>A0AAW0LPI8</accession>
<gene>
    <name evidence="7" type="primary">SD25_8</name>
    <name evidence="7" type="ORF">CFP56_035170</name>
</gene>
<dbReference type="PANTHER" id="PTHR47976:SF30">
    <property type="entry name" value="RECEPTOR-LIKE SERINE_THREONINE-PROTEIN KINASE"/>
    <property type="match status" value="1"/>
</dbReference>
<evidence type="ECO:0000256" key="1">
    <source>
        <dbReference type="ARBA" id="ARBA00022679"/>
    </source>
</evidence>
<proteinExistence type="predicted"/>
<keyword evidence="1" id="KW-0808">Transferase</keyword>
<dbReference type="Pfam" id="PF07714">
    <property type="entry name" value="PK_Tyr_Ser-Thr"/>
    <property type="match status" value="2"/>
</dbReference>
<keyword evidence="4 5" id="KW-0067">ATP-binding</keyword>
<dbReference type="InterPro" id="IPR017441">
    <property type="entry name" value="Protein_kinase_ATP_BS"/>
</dbReference>